<dbReference type="GO" id="GO:0043565">
    <property type="term" value="F:sequence-specific DNA binding"/>
    <property type="evidence" value="ECO:0007669"/>
    <property type="project" value="InterPro"/>
</dbReference>
<sequence length="383" mass="43288">MALVQNCNPPCYQENDIDHWLMQHPRGVCIDEVLDWIDGPEAFSTNKYAELKSWNLKETVTSWKEDGPCAKYSQQGTCNSTSDDENYTVTGMPGHICINNKSKLPDISWFCERYNEEVEISKNEENLIPHTVTEKMLLEEDSNLSSSSSSSSLAYSSLSSSSSDQICSPFKDTLILPTSQATISTYDKITMQTSASSSSSISSHENVSWMQEDFTSSSTSSLSSDSSLPPITAAKIRGHLMPSSKDINQRRFQESCTRNKEVGKAKSKLTQKTRKPRAKRGRIPGQRSNTKHLCDFMKTLLDDPSTNPSLVRWEDEPSRVFSIIQSKMVAQMWGTFKNNSKMNYENFGRAMRYCRKVGDFDNVPDRFKAKKKKLIFKFGPRAT</sequence>
<reference evidence="6" key="1">
    <citation type="submission" date="2019-08" db="EMBL/GenBank/DDBJ databases">
        <title>The improved chromosome-level genome for the pearl oyster Pinctada fucata martensii using PacBio sequencing and Hi-C.</title>
        <authorList>
            <person name="Zheng Z."/>
        </authorList>
    </citation>
    <scope>NUCLEOTIDE SEQUENCE</scope>
    <source>
        <strain evidence="6">ZZ-2019</strain>
        <tissue evidence="6">Adductor muscle</tissue>
    </source>
</reference>
<evidence type="ECO:0000256" key="4">
    <source>
        <dbReference type="SAM" id="MobiDB-lite"/>
    </source>
</evidence>
<evidence type="ECO:0000259" key="5">
    <source>
        <dbReference type="PROSITE" id="PS50061"/>
    </source>
</evidence>
<dbReference type="EMBL" id="VSWD01000005">
    <property type="protein sequence ID" value="KAK3101725.1"/>
    <property type="molecule type" value="Genomic_DNA"/>
</dbReference>
<evidence type="ECO:0000256" key="3">
    <source>
        <dbReference type="RuleBase" id="RU004019"/>
    </source>
</evidence>
<dbReference type="GO" id="GO:0005634">
    <property type="term" value="C:nucleus"/>
    <property type="evidence" value="ECO:0007669"/>
    <property type="project" value="UniProtKB-SubCell"/>
</dbReference>
<dbReference type="PANTHER" id="PTHR11849">
    <property type="entry name" value="ETS"/>
    <property type="match status" value="1"/>
</dbReference>
<dbReference type="Gene3D" id="1.10.10.10">
    <property type="entry name" value="Winged helix-like DNA-binding domain superfamily/Winged helix DNA-binding domain"/>
    <property type="match status" value="1"/>
</dbReference>
<comment type="caution">
    <text evidence="6">The sequence shown here is derived from an EMBL/GenBank/DDBJ whole genome shotgun (WGS) entry which is preliminary data.</text>
</comment>
<evidence type="ECO:0000256" key="2">
    <source>
        <dbReference type="ARBA" id="ARBA00023125"/>
    </source>
</evidence>
<evidence type="ECO:0000256" key="1">
    <source>
        <dbReference type="ARBA" id="ARBA00005562"/>
    </source>
</evidence>
<proteinExistence type="inferred from homology"/>
<comment type="subcellular location">
    <subcellularLocation>
        <location evidence="3">Nucleus</location>
    </subcellularLocation>
</comment>
<feature type="compositionally biased region" description="Basic residues" evidence="4">
    <location>
        <begin position="265"/>
        <end position="282"/>
    </location>
</feature>
<name>A0AA88YB48_PINIB</name>
<organism evidence="6 7">
    <name type="scientific">Pinctada imbricata</name>
    <name type="common">Atlantic pearl-oyster</name>
    <name type="synonym">Pinctada martensii</name>
    <dbReference type="NCBI Taxonomy" id="66713"/>
    <lineage>
        <taxon>Eukaryota</taxon>
        <taxon>Metazoa</taxon>
        <taxon>Spiralia</taxon>
        <taxon>Lophotrochozoa</taxon>
        <taxon>Mollusca</taxon>
        <taxon>Bivalvia</taxon>
        <taxon>Autobranchia</taxon>
        <taxon>Pteriomorphia</taxon>
        <taxon>Pterioida</taxon>
        <taxon>Pterioidea</taxon>
        <taxon>Pteriidae</taxon>
        <taxon>Pinctada</taxon>
    </lineage>
</organism>
<evidence type="ECO:0000313" key="7">
    <source>
        <dbReference type="Proteomes" id="UP001186944"/>
    </source>
</evidence>
<dbReference type="Proteomes" id="UP001186944">
    <property type="component" value="Unassembled WGS sequence"/>
</dbReference>
<dbReference type="PRINTS" id="PR00454">
    <property type="entry name" value="ETSDOMAIN"/>
</dbReference>
<dbReference type="PANTHER" id="PTHR11849:SF190">
    <property type="entry name" value="ETS-DOMAIN PROTEIN"/>
    <property type="match status" value="1"/>
</dbReference>
<keyword evidence="2 3" id="KW-0238">DNA-binding</keyword>
<evidence type="ECO:0000313" key="6">
    <source>
        <dbReference type="EMBL" id="KAK3101725.1"/>
    </source>
</evidence>
<dbReference type="InterPro" id="IPR036390">
    <property type="entry name" value="WH_DNA-bd_sf"/>
</dbReference>
<protein>
    <recommendedName>
        <fullName evidence="5">ETS domain-containing protein</fullName>
    </recommendedName>
</protein>
<keyword evidence="3" id="KW-0539">Nucleus</keyword>
<feature type="region of interest" description="Disordered" evidence="4">
    <location>
        <begin position="247"/>
        <end position="289"/>
    </location>
</feature>
<feature type="compositionally biased region" description="Basic and acidic residues" evidence="4">
    <location>
        <begin position="247"/>
        <end position="264"/>
    </location>
</feature>
<dbReference type="SMART" id="SM00413">
    <property type="entry name" value="ETS"/>
    <property type="match status" value="1"/>
</dbReference>
<dbReference type="AlphaFoldDB" id="A0AA88YB48"/>
<dbReference type="InterPro" id="IPR036388">
    <property type="entry name" value="WH-like_DNA-bd_sf"/>
</dbReference>
<dbReference type="InterPro" id="IPR000418">
    <property type="entry name" value="Ets_dom"/>
</dbReference>
<dbReference type="SUPFAM" id="SSF46785">
    <property type="entry name" value="Winged helix' DNA-binding domain"/>
    <property type="match status" value="1"/>
</dbReference>
<dbReference type="GO" id="GO:0030154">
    <property type="term" value="P:cell differentiation"/>
    <property type="evidence" value="ECO:0007669"/>
    <property type="project" value="TreeGrafter"/>
</dbReference>
<accession>A0AA88YB48</accession>
<gene>
    <name evidence="6" type="ORF">FSP39_005874</name>
</gene>
<comment type="similarity">
    <text evidence="1 3">Belongs to the ETS family.</text>
</comment>
<dbReference type="InterPro" id="IPR046328">
    <property type="entry name" value="ETS_fam"/>
</dbReference>
<dbReference type="Pfam" id="PF00178">
    <property type="entry name" value="Ets"/>
    <property type="match status" value="1"/>
</dbReference>
<dbReference type="GO" id="GO:0000981">
    <property type="term" value="F:DNA-binding transcription factor activity, RNA polymerase II-specific"/>
    <property type="evidence" value="ECO:0007669"/>
    <property type="project" value="TreeGrafter"/>
</dbReference>
<feature type="domain" description="ETS" evidence="5">
    <location>
        <begin position="291"/>
        <end position="373"/>
    </location>
</feature>
<dbReference type="PROSITE" id="PS50061">
    <property type="entry name" value="ETS_DOMAIN_3"/>
    <property type="match status" value="1"/>
</dbReference>
<keyword evidence="7" id="KW-1185">Reference proteome</keyword>